<dbReference type="PIRSF" id="PIRSF000641">
    <property type="entry name" value="SRK"/>
    <property type="match status" value="1"/>
</dbReference>
<dbReference type="PROSITE" id="PS00107">
    <property type="entry name" value="PROTEIN_KINASE_ATP"/>
    <property type="match status" value="1"/>
</dbReference>
<evidence type="ECO:0000256" key="7">
    <source>
        <dbReference type="ARBA" id="ARBA00022777"/>
    </source>
</evidence>
<feature type="domain" description="Apple" evidence="19">
    <location>
        <begin position="328"/>
        <end position="419"/>
    </location>
</feature>
<evidence type="ECO:0000256" key="2">
    <source>
        <dbReference type="ARBA" id="ARBA00022527"/>
    </source>
</evidence>
<dbReference type="PROSITE" id="PS50948">
    <property type="entry name" value="PAN"/>
    <property type="match status" value="1"/>
</dbReference>
<keyword evidence="9 15" id="KW-1133">Transmembrane helix</keyword>
<keyword evidence="12" id="KW-0325">Glycoprotein</keyword>
<keyword evidence="5 16" id="KW-0732">Signal</keyword>
<protein>
    <recommendedName>
        <fullName evidence="13">Receptor-like serine/threonine-protein kinase</fullName>
        <ecNumber evidence="13">2.7.11.1</ecNumber>
    </recommendedName>
</protein>
<evidence type="ECO:0000259" key="17">
    <source>
        <dbReference type="PROSITE" id="PS50011"/>
    </source>
</evidence>
<comment type="catalytic activity">
    <reaction evidence="13">
        <text>L-threonyl-[protein] + ATP = O-phospho-L-threonyl-[protein] + ADP + H(+)</text>
        <dbReference type="Rhea" id="RHEA:46608"/>
        <dbReference type="Rhea" id="RHEA-COMP:11060"/>
        <dbReference type="Rhea" id="RHEA-COMP:11605"/>
        <dbReference type="ChEBI" id="CHEBI:15378"/>
        <dbReference type="ChEBI" id="CHEBI:30013"/>
        <dbReference type="ChEBI" id="CHEBI:30616"/>
        <dbReference type="ChEBI" id="CHEBI:61977"/>
        <dbReference type="ChEBI" id="CHEBI:456216"/>
        <dbReference type="EC" id="2.7.11.1"/>
    </reaction>
</comment>
<dbReference type="Gene3D" id="3.30.200.20">
    <property type="entry name" value="Phosphorylase Kinase, domain 1"/>
    <property type="match status" value="1"/>
</dbReference>
<dbReference type="FunFam" id="3.30.200.20:FF:000178">
    <property type="entry name" value="serine/threonine-protein kinase PBS1-like"/>
    <property type="match status" value="1"/>
</dbReference>
<dbReference type="GO" id="GO:0005524">
    <property type="term" value="F:ATP binding"/>
    <property type="evidence" value="ECO:0007669"/>
    <property type="project" value="UniProtKB-UniRule"/>
</dbReference>
<dbReference type="FunFam" id="1.10.510.10:FF:000621">
    <property type="entry name" value="Serine/threonine-protein kinase"/>
    <property type="match status" value="1"/>
</dbReference>
<dbReference type="SMART" id="SM00108">
    <property type="entry name" value="B_lectin"/>
    <property type="match status" value="1"/>
</dbReference>
<accession>A0A5N6PSH8</accession>
<evidence type="ECO:0000256" key="12">
    <source>
        <dbReference type="ARBA" id="ARBA00023180"/>
    </source>
</evidence>
<dbReference type="PANTHER" id="PTHR47974:SF27">
    <property type="entry name" value="RECEPTOR-LIKE SERINE_THREONINE-PROTEIN KINASE"/>
    <property type="match status" value="1"/>
</dbReference>
<dbReference type="EC" id="2.7.11.1" evidence="13"/>
<dbReference type="Proteomes" id="UP000326396">
    <property type="component" value="Linkage Group LG10"/>
</dbReference>
<dbReference type="InterPro" id="IPR017441">
    <property type="entry name" value="Protein_kinase_ATP_BS"/>
</dbReference>
<evidence type="ECO:0000256" key="1">
    <source>
        <dbReference type="ARBA" id="ARBA00004167"/>
    </source>
</evidence>
<evidence type="ECO:0000256" key="3">
    <source>
        <dbReference type="ARBA" id="ARBA00022679"/>
    </source>
</evidence>
<dbReference type="AlphaFoldDB" id="A0A5N6PSH8"/>
<dbReference type="GO" id="GO:0048544">
    <property type="term" value="P:recognition of pollen"/>
    <property type="evidence" value="ECO:0007669"/>
    <property type="project" value="InterPro"/>
</dbReference>
<feature type="chain" id="PRO_5024332801" description="Receptor-like serine/threonine-protein kinase" evidence="16">
    <location>
        <begin position="20"/>
        <end position="873"/>
    </location>
</feature>
<keyword evidence="6 13" id="KW-0547">Nucleotide-binding</keyword>
<dbReference type="PANTHER" id="PTHR47974">
    <property type="entry name" value="OS07G0415500 PROTEIN"/>
    <property type="match status" value="1"/>
</dbReference>
<dbReference type="InterPro" id="IPR008271">
    <property type="entry name" value="Ser/Thr_kinase_AS"/>
</dbReference>
<feature type="signal peptide" evidence="16">
    <location>
        <begin position="1"/>
        <end position="19"/>
    </location>
</feature>
<dbReference type="CDD" id="cd00028">
    <property type="entry name" value="B_lectin"/>
    <property type="match status" value="1"/>
</dbReference>
<evidence type="ECO:0000256" key="13">
    <source>
        <dbReference type="PIRNR" id="PIRNR000641"/>
    </source>
</evidence>
<evidence type="ECO:0000256" key="8">
    <source>
        <dbReference type="ARBA" id="ARBA00022840"/>
    </source>
</evidence>
<dbReference type="SUPFAM" id="SSF51110">
    <property type="entry name" value="alpha-D-mannose-specific plant lectins"/>
    <property type="match status" value="1"/>
</dbReference>
<evidence type="ECO:0000256" key="11">
    <source>
        <dbReference type="ARBA" id="ARBA00023157"/>
    </source>
</evidence>
<sequence>MAAVAAVLLLLSSLTITLSTTIYSGTISPNFTASHFLFIENSGDFLRSVNRNYTAAIKNPQPSSSSFYLVVYHSASHTVVWTANRNTPISSSGQFRLSATGISIHDDSEDSVWSTPEFSSTVASLQLLDSGNIILLDRFNTTLWQSFDFPTDTIVSGQRFLVGKSLIAYSSPSDYSDGEYTFMLTSTTGMLQWQGLTYYELSMDSRSIQNSAQFVSYLMVNGSGFNLIGESGSEIVTKVLMPPVVSDSDYRILKISNDGYLVVLRYTNNNWVTDFASPVDRCRSPSRCGKLGLCSSGGCSCPPGYHIDPKTNFGCSLSDNSLSLPESCNGDETRPPEDYVYVPIGKGLMYFSIYFTNPARNNVGLSTCEALCSSNCSCLGFYYGNRSESCYLIGNHLGSIILSSNKEEDDKLGFIKAISLSSSSNNQNGTTASDFPVIGLVLLPVSGVLLISIVAIWMCIRTQKNRKKNKMKPIPKKFVDDSYSDDTEKFLIAGLPVRFKHEDLVHATMNFSTPIGSGGFGKVYKGVLRDKTVVAVKKITALGSQGMKEFFTEIAIIGNIHHVNLVKLKGFCTHVRDRFLVYEYMSRGSLDRTLFGTGPALEWKDRFEIAVGTARGLAYLHSGCEQKIIHCDVKPENILLNDDLQVKISDFGLAKLLSPEQSGLFTTMRGTRGYLAPEWLTNEAISDKTDVYSYGMVLLELIQGRKNCGHAPILSFENPTPSTECPSSGSSGLLNPPRARSIYFPLQALEMHEEGRYLDLVDPRLSGRVTKHEAEKLVKVALCCLHENPSLRPTMANVVTMLEGTLPVVEPRLDLLGFLRFYGRRFTEPSMVATVTGVETPSGVMAPATESSSMSVFLDSVSYTLSQQVSGPR</sequence>
<feature type="domain" description="Protein kinase" evidence="17">
    <location>
        <begin position="509"/>
        <end position="813"/>
    </location>
</feature>
<evidence type="ECO:0000256" key="10">
    <source>
        <dbReference type="ARBA" id="ARBA00023136"/>
    </source>
</evidence>
<reference evidence="20 21" key="1">
    <citation type="submission" date="2019-05" db="EMBL/GenBank/DDBJ databases">
        <title>Mikania micrantha, genome provides insights into the molecular mechanism of rapid growth.</title>
        <authorList>
            <person name="Liu B."/>
        </authorList>
    </citation>
    <scope>NUCLEOTIDE SEQUENCE [LARGE SCALE GENOMIC DNA]</scope>
    <source>
        <strain evidence="20">NLD-2019</strain>
        <tissue evidence="20">Leaf</tissue>
    </source>
</reference>
<keyword evidence="4 15" id="KW-0812">Transmembrane</keyword>
<evidence type="ECO:0000256" key="5">
    <source>
        <dbReference type="ARBA" id="ARBA00022729"/>
    </source>
</evidence>
<evidence type="ECO:0000256" key="16">
    <source>
        <dbReference type="SAM" id="SignalP"/>
    </source>
</evidence>
<evidence type="ECO:0000256" key="15">
    <source>
        <dbReference type="SAM" id="Phobius"/>
    </source>
</evidence>
<comment type="subcellular location">
    <subcellularLocation>
        <location evidence="1">Membrane</location>
        <topology evidence="1">Single-pass membrane protein</topology>
    </subcellularLocation>
</comment>
<dbReference type="EMBL" id="SZYD01000002">
    <property type="protein sequence ID" value="KAD7116509.1"/>
    <property type="molecule type" value="Genomic_DNA"/>
</dbReference>
<dbReference type="InterPro" id="IPR036426">
    <property type="entry name" value="Bulb-type_lectin_dom_sf"/>
</dbReference>
<dbReference type="GO" id="GO:0016020">
    <property type="term" value="C:membrane"/>
    <property type="evidence" value="ECO:0007669"/>
    <property type="project" value="UniProtKB-SubCell"/>
</dbReference>
<proteinExistence type="inferred from homology"/>
<dbReference type="InterPro" id="IPR000719">
    <property type="entry name" value="Prot_kinase_dom"/>
</dbReference>
<dbReference type="SUPFAM" id="SSF56112">
    <property type="entry name" value="Protein kinase-like (PK-like)"/>
    <property type="match status" value="1"/>
</dbReference>
<keyword evidence="3 13" id="KW-0808">Transferase</keyword>
<feature type="transmembrane region" description="Helical" evidence="15">
    <location>
        <begin position="435"/>
        <end position="460"/>
    </location>
</feature>
<keyword evidence="21" id="KW-1185">Reference proteome</keyword>
<evidence type="ECO:0000259" key="18">
    <source>
        <dbReference type="PROSITE" id="PS50927"/>
    </source>
</evidence>
<gene>
    <name evidence="20" type="ORF">E3N88_03777</name>
</gene>
<evidence type="ECO:0000256" key="9">
    <source>
        <dbReference type="ARBA" id="ARBA00022989"/>
    </source>
</evidence>
<dbReference type="SMART" id="SM00220">
    <property type="entry name" value="S_TKc"/>
    <property type="match status" value="1"/>
</dbReference>
<dbReference type="OrthoDB" id="1530339at2759"/>
<dbReference type="Pfam" id="PF00954">
    <property type="entry name" value="S_locus_glycop"/>
    <property type="match status" value="1"/>
</dbReference>
<keyword evidence="8 13" id="KW-0067">ATP-binding</keyword>
<dbReference type="InterPro" id="IPR011009">
    <property type="entry name" value="Kinase-like_dom_sf"/>
</dbReference>
<dbReference type="InterPro" id="IPR024171">
    <property type="entry name" value="SRK-like_kinase"/>
</dbReference>
<evidence type="ECO:0000256" key="14">
    <source>
        <dbReference type="PROSITE-ProRule" id="PRU10141"/>
    </source>
</evidence>
<comment type="similarity">
    <text evidence="13">Belongs to the protein kinase superfamily. Ser/Thr protein kinase family.</text>
</comment>
<organism evidence="20 21">
    <name type="scientific">Mikania micrantha</name>
    <name type="common">bitter vine</name>
    <dbReference type="NCBI Taxonomy" id="192012"/>
    <lineage>
        <taxon>Eukaryota</taxon>
        <taxon>Viridiplantae</taxon>
        <taxon>Streptophyta</taxon>
        <taxon>Embryophyta</taxon>
        <taxon>Tracheophyta</taxon>
        <taxon>Spermatophyta</taxon>
        <taxon>Magnoliopsida</taxon>
        <taxon>eudicotyledons</taxon>
        <taxon>Gunneridae</taxon>
        <taxon>Pentapetalae</taxon>
        <taxon>asterids</taxon>
        <taxon>campanulids</taxon>
        <taxon>Asterales</taxon>
        <taxon>Asteraceae</taxon>
        <taxon>Asteroideae</taxon>
        <taxon>Heliantheae alliance</taxon>
        <taxon>Eupatorieae</taxon>
        <taxon>Mikania</taxon>
    </lineage>
</organism>
<dbReference type="InterPro" id="IPR000858">
    <property type="entry name" value="S_locus_glycoprot_dom"/>
</dbReference>
<dbReference type="CDD" id="cd14066">
    <property type="entry name" value="STKc_IRAK"/>
    <property type="match status" value="1"/>
</dbReference>
<evidence type="ECO:0000313" key="21">
    <source>
        <dbReference type="Proteomes" id="UP000326396"/>
    </source>
</evidence>
<keyword evidence="7 13" id="KW-0418">Kinase</keyword>
<evidence type="ECO:0000256" key="6">
    <source>
        <dbReference type="ARBA" id="ARBA00022741"/>
    </source>
</evidence>
<keyword evidence="2 13" id="KW-0723">Serine/threonine-protein kinase</keyword>
<feature type="binding site" evidence="14">
    <location>
        <position position="538"/>
    </location>
    <ligand>
        <name>ATP</name>
        <dbReference type="ChEBI" id="CHEBI:30616"/>
    </ligand>
</feature>
<evidence type="ECO:0000313" key="20">
    <source>
        <dbReference type="EMBL" id="KAD7116509.1"/>
    </source>
</evidence>
<dbReference type="PROSITE" id="PS00108">
    <property type="entry name" value="PROTEIN_KINASE_ST"/>
    <property type="match status" value="1"/>
</dbReference>
<dbReference type="GO" id="GO:0004674">
    <property type="term" value="F:protein serine/threonine kinase activity"/>
    <property type="evidence" value="ECO:0007669"/>
    <property type="project" value="UniProtKB-KW"/>
</dbReference>
<evidence type="ECO:0000256" key="4">
    <source>
        <dbReference type="ARBA" id="ARBA00022692"/>
    </source>
</evidence>
<dbReference type="GO" id="GO:0106310">
    <property type="term" value="F:protein serine kinase activity"/>
    <property type="evidence" value="ECO:0007669"/>
    <property type="project" value="RHEA"/>
</dbReference>
<comment type="caution">
    <text evidence="20">The sequence shown here is derived from an EMBL/GenBank/DDBJ whole genome shotgun (WGS) entry which is preliminary data.</text>
</comment>
<keyword evidence="10 15" id="KW-0472">Membrane</keyword>
<evidence type="ECO:0000259" key="19">
    <source>
        <dbReference type="PROSITE" id="PS50948"/>
    </source>
</evidence>
<dbReference type="Gene3D" id="1.10.510.10">
    <property type="entry name" value="Transferase(Phosphotransferase) domain 1"/>
    <property type="match status" value="1"/>
</dbReference>
<dbReference type="PROSITE" id="PS50927">
    <property type="entry name" value="BULB_LECTIN"/>
    <property type="match status" value="1"/>
</dbReference>
<dbReference type="Gene3D" id="2.90.10.30">
    <property type="match status" value="1"/>
</dbReference>
<keyword evidence="11" id="KW-1015">Disulfide bond</keyword>
<dbReference type="InterPro" id="IPR003609">
    <property type="entry name" value="Pan_app"/>
</dbReference>
<comment type="catalytic activity">
    <reaction evidence="13">
        <text>L-seryl-[protein] + ATP = O-phospho-L-seryl-[protein] + ADP + H(+)</text>
        <dbReference type="Rhea" id="RHEA:17989"/>
        <dbReference type="Rhea" id="RHEA-COMP:9863"/>
        <dbReference type="Rhea" id="RHEA-COMP:11604"/>
        <dbReference type="ChEBI" id="CHEBI:15378"/>
        <dbReference type="ChEBI" id="CHEBI:29999"/>
        <dbReference type="ChEBI" id="CHEBI:30616"/>
        <dbReference type="ChEBI" id="CHEBI:83421"/>
        <dbReference type="ChEBI" id="CHEBI:456216"/>
        <dbReference type="EC" id="2.7.11.1"/>
    </reaction>
</comment>
<name>A0A5N6PSH8_9ASTR</name>
<dbReference type="Pfam" id="PF01453">
    <property type="entry name" value="B_lectin"/>
    <property type="match status" value="1"/>
</dbReference>
<dbReference type="InterPro" id="IPR001480">
    <property type="entry name" value="Bulb-type_lectin_dom"/>
</dbReference>
<dbReference type="PROSITE" id="PS50011">
    <property type="entry name" value="PROTEIN_KINASE_DOM"/>
    <property type="match status" value="1"/>
</dbReference>
<dbReference type="Pfam" id="PF00069">
    <property type="entry name" value="Pkinase"/>
    <property type="match status" value="1"/>
</dbReference>
<feature type="domain" description="Bulb-type lectin" evidence="18">
    <location>
        <begin position="7"/>
        <end position="148"/>
    </location>
</feature>